<dbReference type="AlphaFoldDB" id="A0AAD4BXN2"/>
<organism evidence="1 2">
    <name type="scientific">Boletus edulis BED1</name>
    <dbReference type="NCBI Taxonomy" id="1328754"/>
    <lineage>
        <taxon>Eukaryota</taxon>
        <taxon>Fungi</taxon>
        <taxon>Dikarya</taxon>
        <taxon>Basidiomycota</taxon>
        <taxon>Agaricomycotina</taxon>
        <taxon>Agaricomycetes</taxon>
        <taxon>Agaricomycetidae</taxon>
        <taxon>Boletales</taxon>
        <taxon>Boletineae</taxon>
        <taxon>Boletaceae</taxon>
        <taxon>Boletoideae</taxon>
        <taxon>Boletus</taxon>
    </lineage>
</organism>
<dbReference type="Proteomes" id="UP001194468">
    <property type="component" value="Unassembled WGS sequence"/>
</dbReference>
<evidence type="ECO:0000313" key="1">
    <source>
        <dbReference type="EMBL" id="KAF8442945.1"/>
    </source>
</evidence>
<name>A0AAD4BXN2_BOLED</name>
<sequence>PIPLPDLKQLKEAVLHRSLSQLTRRSTDLRVCPYEVPGGGVCRDKECGELHLSEVTREPSDAEVAAYVHGMLPRPWSGRCDVRAIEIALEGVRLHGGATDVDGRVREALGGLGIPMTERTLTA</sequence>
<keyword evidence="2" id="KW-1185">Reference proteome</keyword>
<reference evidence="1" key="2">
    <citation type="journal article" date="2020" name="Nat. Commun.">
        <title>Large-scale genome sequencing of mycorrhizal fungi provides insights into the early evolution of symbiotic traits.</title>
        <authorList>
            <person name="Miyauchi S."/>
            <person name="Kiss E."/>
            <person name="Kuo A."/>
            <person name="Drula E."/>
            <person name="Kohler A."/>
            <person name="Sanchez-Garcia M."/>
            <person name="Morin E."/>
            <person name="Andreopoulos B."/>
            <person name="Barry K.W."/>
            <person name="Bonito G."/>
            <person name="Buee M."/>
            <person name="Carver A."/>
            <person name="Chen C."/>
            <person name="Cichocki N."/>
            <person name="Clum A."/>
            <person name="Culley D."/>
            <person name="Crous P.W."/>
            <person name="Fauchery L."/>
            <person name="Girlanda M."/>
            <person name="Hayes R.D."/>
            <person name="Keri Z."/>
            <person name="LaButti K."/>
            <person name="Lipzen A."/>
            <person name="Lombard V."/>
            <person name="Magnuson J."/>
            <person name="Maillard F."/>
            <person name="Murat C."/>
            <person name="Nolan M."/>
            <person name="Ohm R.A."/>
            <person name="Pangilinan J."/>
            <person name="Pereira M.F."/>
            <person name="Perotto S."/>
            <person name="Peter M."/>
            <person name="Pfister S."/>
            <person name="Riley R."/>
            <person name="Sitrit Y."/>
            <person name="Stielow J.B."/>
            <person name="Szollosi G."/>
            <person name="Zifcakova L."/>
            <person name="Stursova M."/>
            <person name="Spatafora J.W."/>
            <person name="Tedersoo L."/>
            <person name="Vaario L.M."/>
            <person name="Yamada A."/>
            <person name="Yan M."/>
            <person name="Wang P."/>
            <person name="Xu J."/>
            <person name="Bruns T."/>
            <person name="Baldrian P."/>
            <person name="Vilgalys R."/>
            <person name="Dunand C."/>
            <person name="Henrissat B."/>
            <person name="Grigoriev I.V."/>
            <person name="Hibbett D."/>
            <person name="Nagy L.G."/>
            <person name="Martin F.M."/>
        </authorList>
    </citation>
    <scope>NUCLEOTIDE SEQUENCE</scope>
    <source>
        <strain evidence="1">BED1</strain>
    </source>
</reference>
<reference evidence="1" key="1">
    <citation type="submission" date="2019-10" db="EMBL/GenBank/DDBJ databases">
        <authorList>
            <consortium name="DOE Joint Genome Institute"/>
            <person name="Kuo A."/>
            <person name="Miyauchi S."/>
            <person name="Kiss E."/>
            <person name="Drula E."/>
            <person name="Kohler A."/>
            <person name="Sanchez-Garcia M."/>
            <person name="Andreopoulos B."/>
            <person name="Barry K.W."/>
            <person name="Bonito G."/>
            <person name="Buee M."/>
            <person name="Carver A."/>
            <person name="Chen C."/>
            <person name="Cichocki N."/>
            <person name="Clum A."/>
            <person name="Culley D."/>
            <person name="Crous P.W."/>
            <person name="Fauchery L."/>
            <person name="Girlanda M."/>
            <person name="Hayes R."/>
            <person name="Keri Z."/>
            <person name="LaButti K."/>
            <person name="Lipzen A."/>
            <person name="Lombard V."/>
            <person name="Magnuson J."/>
            <person name="Maillard F."/>
            <person name="Morin E."/>
            <person name="Murat C."/>
            <person name="Nolan M."/>
            <person name="Ohm R."/>
            <person name="Pangilinan J."/>
            <person name="Pereira M."/>
            <person name="Perotto S."/>
            <person name="Peter M."/>
            <person name="Riley R."/>
            <person name="Sitrit Y."/>
            <person name="Stielow B."/>
            <person name="Szollosi G."/>
            <person name="Zifcakova L."/>
            <person name="Stursova M."/>
            <person name="Spatafora J.W."/>
            <person name="Tedersoo L."/>
            <person name="Vaario L.-M."/>
            <person name="Yamada A."/>
            <person name="Yan M."/>
            <person name="Wang P."/>
            <person name="Xu J."/>
            <person name="Bruns T."/>
            <person name="Baldrian P."/>
            <person name="Vilgalys R."/>
            <person name="Henrissat B."/>
            <person name="Grigoriev I.V."/>
            <person name="Hibbett D."/>
            <person name="Nagy L.G."/>
            <person name="Martin F.M."/>
        </authorList>
    </citation>
    <scope>NUCLEOTIDE SEQUENCE</scope>
    <source>
        <strain evidence="1">BED1</strain>
    </source>
</reference>
<dbReference type="EMBL" id="WHUW01000008">
    <property type="protein sequence ID" value="KAF8442945.1"/>
    <property type="molecule type" value="Genomic_DNA"/>
</dbReference>
<evidence type="ECO:0000313" key="2">
    <source>
        <dbReference type="Proteomes" id="UP001194468"/>
    </source>
</evidence>
<gene>
    <name evidence="1" type="ORF">L210DRAFT_862061</name>
</gene>
<accession>A0AAD4BXN2</accession>
<protein>
    <submittedName>
        <fullName evidence="1">Uncharacterized protein</fullName>
    </submittedName>
</protein>
<feature type="non-terminal residue" evidence="1">
    <location>
        <position position="123"/>
    </location>
</feature>
<comment type="caution">
    <text evidence="1">The sequence shown here is derived from an EMBL/GenBank/DDBJ whole genome shotgun (WGS) entry which is preliminary data.</text>
</comment>
<proteinExistence type="predicted"/>